<evidence type="ECO:0000259" key="3">
    <source>
        <dbReference type="PROSITE" id="PS51186"/>
    </source>
</evidence>
<dbReference type="InterPro" id="IPR013651">
    <property type="entry name" value="ATP-grasp_RimK-type"/>
</dbReference>
<dbReference type="Proteomes" id="UP001165541">
    <property type="component" value="Unassembled WGS sequence"/>
</dbReference>
<keyword evidence="1" id="KW-0067">ATP-binding</keyword>
<dbReference type="InterPro" id="IPR011761">
    <property type="entry name" value="ATP-grasp"/>
</dbReference>
<keyword evidence="5" id="KW-1185">Reference proteome</keyword>
<dbReference type="InterPro" id="IPR000182">
    <property type="entry name" value="GNAT_dom"/>
</dbReference>
<dbReference type="EMBL" id="JAMKFE010000017">
    <property type="protein sequence ID" value="MCM5682250.1"/>
    <property type="molecule type" value="Genomic_DNA"/>
</dbReference>
<proteinExistence type="predicted"/>
<dbReference type="PROSITE" id="PS50975">
    <property type="entry name" value="ATP_GRASP"/>
    <property type="match status" value="1"/>
</dbReference>
<comment type="caution">
    <text evidence="4">The sequence shown here is derived from an EMBL/GenBank/DDBJ whole genome shotgun (WGS) entry which is preliminary data.</text>
</comment>
<gene>
    <name evidence="4" type="primary">ngg</name>
    <name evidence="4" type="ORF">M8A51_22200</name>
</gene>
<dbReference type="PANTHER" id="PTHR21621">
    <property type="entry name" value="RIBOSOMAL PROTEIN S6 MODIFICATION PROTEIN"/>
    <property type="match status" value="1"/>
</dbReference>
<dbReference type="Pfam" id="PF00583">
    <property type="entry name" value="Acetyltransf_1"/>
    <property type="match status" value="1"/>
</dbReference>
<dbReference type="RefSeq" id="WP_251780725.1">
    <property type="nucleotide sequence ID" value="NZ_JAMKFE010000017.1"/>
</dbReference>
<dbReference type="InterPro" id="IPR016181">
    <property type="entry name" value="Acyl_CoA_acyltransferase"/>
</dbReference>
<dbReference type="PANTHER" id="PTHR21621:SF0">
    <property type="entry name" value="BETA-CITRYLGLUTAMATE SYNTHASE B-RELATED"/>
    <property type="match status" value="1"/>
</dbReference>
<reference evidence="4" key="1">
    <citation type="submission" date="2022-05" db="EMBL/GenBank/DDBJ databases">
        <title>Schlegelella sp. nov., isolated from mangrove soil.</title>
        <authorList>
            <person name="Liu Y."/>
            <person name="Ge X."/>
            <person name="Liu W."/>
        </authorList>
    </citation>
    <scope>NUCLEOTIDE SEQUENCE</scope>
    <source>
        <strain evidence="4">S2-27</strain>
    </source>
</reference>
<evidence type="ECO:0000313" key="4">
    <source>
        <dbReference type="EMBL" id="MCM5682250.1"/>
    </source>
</evidence>
<dbReference type="Gene3D" id="3.40.630.30">
    <property type="match status" value="1"/>
</dbReference>
<feature type="domain" description="N-acetyltransferase" evidence="3">
    <location>
        <begin position="112"/>
        <end position="262"/>
    </location>
</feature>
<dbReference type="CDD" id="cd04301">
    <property type="entry name" value="NAT_SF"/>
    <property type="match status" value="1"/>
</dbReference>
<sequence>MTATPRPDTAATRKPALAAVAPIETAPVEPRANAAIDCGWGRLLYAPSFESPRRLAQTLMQEEPGKRDIALYVETPQLVLAEAPTDLFLDPSLLYRRTLDRGERRDDDAPGVTIRRLTARSDIAAINRLYHMRGMVPLDPAVVWSHRHSDAAVYLVAEDDLTGDVVGSALGVDHVQAFGDRDGGSSLWCLVVDPQTRLFGVGQSLTQHLIAHFAQRGRRFLDLSVLHDNEQAIGLYQKLGFEQVPGFVVKHKNAINQRLFVGTGDIGGLNPYARLIVDEAVRRGINVEVLDAPAGIFKLRHFGHEILCRESLTDLTGGVAMTWCQDKVLTLRRLASVGLRVPRQQPAGAPEDNLAFLQQCGSLVVKPSMGEQGRGISVDIRTEDDLVQAIERASGEAGPVVLEEFCPGQDLRVVVIGYKVVAAALRRPAEVVGDGSSTIAQLVERQSARRAAATGGESRIPLDAETDRCLAGQDLSLDSVLDEGRAVKVRKTANLHTGGTIHDVTAELHPALAEAAETAARALRIPVVGLDFLVPAPDQPDYVVIEANERPGLANHEPQPTAQRFVDLLFPFTA</sequence>
<dbReference type="Pfam" id="PF08443">
    <property type="entry name" value="RimK"/>
    <property type="match status" value="1"/>
</dbReference>
<accession>A0ABT0YU21</accession>
<protein>
    <submittedName>
        <fullName evidence="4">N-acetylglutaminylglutamine synthetase</fullName>
    </submittedName>
</protein>
<dbReference type="NCBIfam" id="TIGR03103">
    <property type="entry name" value="trio_acet_GNAT"/>
    <property type="match status" value="1"/>
</dbReference>
<evidence type="ECO:0000259" key="2">
    <source>
        <dbReference type="PROSITE" id="PS50975"/>
    </source>
</evidence>
<evidence type="ECO:0000256" key="1">
    <source>
        <dbReference type="PROSITE-ProRule" id="PRU00409"/>
    </source>
</evidence>
<evidence type="ECO:0000313" key="5">
    <source>
        <dbReference type="Proteomes" id="UP001165541"/>
    </source>
</evidence>
<name>A0ABT0YU21_9BURK</name>
<dbReference type="Gene3D" id="3.30.470.20">
    <property type="entry name" value="ATP-grasp fold, B domain"/>
    <property type="match status" value="2"/>
</dbReference>
<feature type="domain" description="ATP-grasp" evidence="2">
    <location>
        <begin position="331"/>
        <end position="574"/>
    </location>
</feature>
<dbReference type="SUPFAM" id="SSF56059">
    <property type="entry name" value="Glutathione synthetase ATP-binding domain-like"/>
    <property type="match status" value="1"/>
</dbReference>
<keyword evidence="1" id="KW-0547">Nucleotide-binding</keyword>
<dbReference type="InterPro" id="IPR017534">
    <property type="entry name" value="GNAT-acetyltransferase"/>
</dbReference>
<dbReference type="SUPFAM" id="SSF55729">
    <property type="entry name" value="Acyl-CoA N-acyltransferases (Nat)"/>
    <property type="match status" value="1"/>
</dbReference>
<organism evidence="4 5">
    <name type="scientific">Caldimonas mangrovi</name>
    <dbReference type="NCBI Taxonomy" id="2944811"/>
    <lineage>
        <taxon>Bacteria</taxon>
        <taxon>Pseudomonadati</taxon>
        <taxon>Pseudomonadota</taxon>
        <taxon>Betaproteobacteria</taxon>
        <taxon>Burkholderiales</taxon>
        <taxon>Sphaerotilaceae</taxon>
        <taxon>Caldimonas</taxon>
    </lineage>
</organism>
<dbReference type="PROSITE" id="PS51186">
    <property type="entry name" value="GNAT"/>
    <property type="match status" value="1"/>
</dbReference>